<comment type="caution">
    <text evidence="2">The sequence shown here is derived from an EMBL/GenBank/DDBJ whole genome shotgun (WGS) entry which is preliminary data.</text>
</comment>
<name>A0A498HE53_MALDO</name>
<feature type="transmembrane region" description="Helical" evidence="1">
    <location>
        <begin position="6"/>
        <end position="25"/>
    </location>
</feature>
<proteinExistence type="predicted"/>
<evidence type="ECO:0000256" key="1">
    <source>
        <dbReference type="SAM" id="Phobius"/>
    </source>
</evidence>
<dbReference type="EMBL" id="RDQH01000343">
    <property type="protein sequence ID" value="RXH67587.1"/>
    <property type="molecule type" value="Genomic_DNA"/>
</dbReference>
<accession>A0A498HE53</accession>
<sequence>MVHKASVVYMIPIIILLLFASKVVFANFSENPKHYDVEKMISRSRLLMEIIPTMKVAVPKGTMLSGSGKSPSHPSHN</sequence>
<dbReference type="Proteomes" id="UP000290289">
    <property type="component" value="Chromosome 17"/>
</dbReference>
<gene>
    <name evidence="2" type="ORF">DVH24_027734</name>
</gene>
<keyword evidence="3" id="KW-1185">Reference proteome</keyword>
<organism evidence="2 3">
    <name type="scientific">Malus domestica</name>
    <name type="common">Apple</name>
    <name type="synonym">Pyrus malus</name>
    <dbReference type="NCBI Taxonomy" id="3750"/>
    <lineage>
        <taxon>Eukaryota</taxon>
        <taxon>Viridiplantae</taxon>
        <taxon>Streptophyta</taxon>
        <taxon>Embryophyta</taxon>
        <taxon>Tracheophyta</taxon>
        <taxon>Spermatophyta</taxon>
        <taxon>Magnoliopsida</taxon>
        <taxon>eudicotyledons</taxon>
        <taxon>Gunneridae</taxon>
        <taxon>Pentapetalae</taxon>
        <taxon>rosids</taxon>
        <taxon>fabids</taxon>
        <taxon>Rosales</taxon>
        <taxon>Rosaceae</taxon>
        <taxon>Amygdaloideae</taxon>
        <taxon>Maleae</taxon>
        <taxon>Malus</taxon>
    </lineage>
</organism>
<keyword evidence="1" id="KW-0812">Transmembrane</keyword>
<protein>
    <recommendedName>
        <fullName evidence="4">Transmembrane protein</fullName>
    </recommendedName>
</protein>
<evidence type="ECO:0000313" key="3">
    <source>
        <dbReference type="Proteomes" id="UP000290289"/>
    </source>
</evidence>
<evidence type="ECO:0000313" key="2">
    <source>
        <dbReference type="EMBL" id="RXH67587.1"/>
    </source>
</evidence>
<dbReference type="AlphaFoldDB" id="A0A498HE53"/>
<evidence type="ECO:0008006" key="4">
    <source>
        <dbReference type="Google" id="ProtNLM"/>
    </source>
</evidence>
<reference evidence="2 3" key="1">
    <citation type="submission" date="2018-10" db="EMBL/GenBank/DDBJ databases">
        <title>A high-quality apple genome assembly.</title>
        <authorList>
            <person name="Hu J."/>
        </authorList>
    </citation>
    <scope>NUCLEOTIDE SEQUENCE [LARGE SCALE GENOMIC DNA]</scope>
    <source>
        <strain evidence="3">cv. HFTH1</strain>
        <tissue evidence="2">Young leaf</tissue>
    </source>
</reference>
<keyword evidence="1" id="KW-1133">Transmembrane helix</keyword>
<keyword evidence="1" id="KW-0472">Membrane</keyword>